<keyword evidence="4" id="KW-0804">Transcription</keyword>
<keyword evidence="5" id="KW-0539">Nucleus</keyword>
<feature type="region of interest" description="Disordered" evidence="6">
    <location>
        <begin position="60"/>
        <end position="180"/>
    </location>
</feature>
<evidence type="ECO:0000256" key="3">
    <source>
        <dbReference type="ARBA" id="ARBA00023015"/>
    </source>
</evidence>
<dbReference type="SMART" id="SM00066">
    <property type="entry name" value="GAL4"/>
    <property type="match status" value="1"/>
</dbReference>
<sequence>MDPPTSPLGPAEGTEGQSDQAGQACDFCRIRKIRCDRHKPSCHSCIRRQRECIYTPTPAKQRRAYHSLPRRPLHPLLMKPRPPSPQPRSTVSPRLARGSTIASPPGRSPPPPLISSPTWSPTPPLQSPRTPASTVGAVPHGPVPPPTLRVTPPGSSLPPSRTSSPPGKPAAPPPITDSDSQASMEMKRFLLSHLEQLETLLRQMDPWRIGGAPAGSENLSDLRGGELLSSTESIEQFFGIERGPAAVMESSSTSPLFSSPVTPSFPTSTLSSEATSLGQGFFKAALASQRSSAMELDVLSTGDTIHPLSSPSLPQSSPDATALVNLLTSATLPSSTPASPEPARGLVPWTPAMLKQYAEGSPTDIRDDPAFYLMAKIGFRFWNADLRLSYESVFNGQPLPIPRSLYLPTDLLYHTDVLDHLLFLFCRLLYPVGNELHYHRLLVRHRQGHFLPALRLAVSMVISPVSTHAVFQNIPPHLAGVAYYEHLRDHIMSVIESDSLDACIVLMIVAEYELGQGRVDSSFSLLSAGIRKMQSWRIHIMDHPHPPPNDDPTRTRPDLVQADNEFLRENFRIKWWGVFGQDVVGALVFGQLPVIQVEDMYVNLPTNGVHFGALAMDNLGDFNSPFYTDPTYPSVLTRPMSRYHTERNYLDLRVISHRVAQLRYYRGSDPLPWFNERAHLNQQLEGWMADCQEDFSPSLQHHFCALGSNRIYREFLIFSLHVRIMYHMTAIFLNHTGDLDPWPFTPPAGGPLAQLDPDGAVRAECRERCWQAVRELRRVIEKSMTVPNFFQNTLFLGAFYAAAVICIETIQYSEDAERVEWARMFVQEIIDFLSQFGQLWITNLKAVQTIKDLQASTNISKRLTLTLD</sequence>
<feature type="region of interest" description="Disordered" evidence="6">
    <location>
        <begin position="1"/>
        <end position="23"/>
    </location>
</feature>
<keyword evidence="2" id="KW-0479">Metal-binding</keyword>
<dbReference type="CDD" id="cd12148">
    <property type="entry name" value="fungal_TF_MHR"/>
    <property type="match status" value="1"/>
</dbReference>
<protein>
    <recommendedName>
        <fullName evidence="7">Zn(2)-C6 fungal-type domain-containing protein</fullName>
    </recommendedName>
</protein>
<dbReference type="GO" id="GO:0005634">
    <property type="term" value="C:nucleus"/>
    <property type="evidence" value="ECO:0007669"/>
    <property type="project" value="UniProtKB-SubCell"/>
</dbReference>
<keyword evidence="9" id="KW-1185">Reference proteome</keyword>
<dbReference type="InterPro" id="IPR036864">
    <property type="entry name" value="Zn2-C6_fun-type_DNA-bd_sf"/>
</dbReference>
<reference evidence="8" key="1">
    <citation type="submission" date="2022-07" db="EMBL/GenBank/DDBJ databases">
        <title>Phylogenomic reconstructions and comparative analyses of Kickxellomycotina fungi.</title>
        <authorList>
            <person name="Reynolds N.K."/>
            <person name="Stajich J.E."/>
            <person name="Barry K."/>
            <person name="Grigoriev I.V."/>
            <person name="Crous P."/>
            <person name="Smith M.E."/>
        </authorList>
    </citation>
    <scope>NUCLEOTIDE SEQUENCE</scope>
    <source>
        <strain evidence="8">RSA 861</strain>
    </source>
</reference>
<comment type="caution">
    <text evidence="8">The sequence shown here is derived from an EMBL/GenBank/DDBJ whole genome shotgun (WGS) entry which is preliminary data.</text>
</comment>
<keyword evidence="3" id="KW-0805">Transcription regulation</keyword>
<dbReference type="PANTHER" id="PTHR47338">
    <property type="entry name" value="ZN(II)2CYS6 TRANSCRIPTION FACTOR (EUROFUNG)-RELATED"/>
    <property type="match status" value="1"/>
</dbReference>
<dbReference type="GO" id="GO:0000981">
    <property type="term" value="F:DNA-binding transcription factor activity, RNA polymerase II-specific"/>
    <property type="evidence" value="ECO:0007669"/>
    <property type="project" value="InterPro"/>
</dbReference>
<dbReference type="SUPFAM" id="SSF57701">
    <property type="entry name" value="Zn2/Cys6 DNA-binding domain"/>
    <property type="match status" value="1"/>
</dbReference>
<evidence type="ECO:0000313" key="9">
    <source>
        <dbReference type="Proteomes" id="UP001150569"/>
    </source>
</evidence>
<evidence type="ECO:0000256" key="5">
    <source>
        <dbReference type="ARBA" id="ARBA00023242"/>
    </source>
</evidence>
<dbReference type="PROSITE" id="PS50048">
    <property type="entry name" value="ZN2_CY6_FUNGAL_2"/>
    <property type="match status" value="1"/>
</dbReference>
<gene>
    <name evidence="8" type="ORF">IWQ60_006201</name>
</gene>
<feature type="compositionally biased region" description="Pro residues" evidence="6">
    <location>
        <begin position="106"/>
        <end position="126"/>
    </location>
</feature>
<accession>A0A9W8AAD8</accession>
<evidence type="ECO:0000259" key="7">
    <source>
        <dbReference type="PROSITE" id="PS50048"/>
    </source>
</evidence>
<feature type="compositionally biased region" description="Basic residues" evidence="6">
    <location>
        <begin position="60"/>
        <end position="73"/>
    </location>
</feature>
<evidence type="ECO:0000256" key="6">
    <source>
        <dbReference type="SAM" id="MobiDB-lite"/>
    </source>
</evidence>
<dbReference type="OrthoDB" id="3364175at2759"/>
<feature type="compositionally biased region" description="Low complexity" evidence="6">
    <location>
        <begin position="148"/>
        <end position="165"/>
    </location>
</feature>
<feature type="domain" description="Zn(2)-C6 fungal-type" evidence="7">
    <location>
        <begin position="24"/>
        <end position="54"/>
    </location>
</feature>
<name>A0A9W8AAD8_9FUNG</name>
<evidence type="ECO:0000313" key="8">
    <source>
        <dbReference type="EMBL" id="KAJ1922927.1"/>
    </source>
</evidence>
<proteinExistence type="predicted"/>
<dbReference type="PANTHER" id="PTHR47338:SF5">
    <property type="entry name" value="ZN(II)2CYS6 TRANSCRIPTION FACTOR (EUROFUNG)"/>
    <property type="match status" value="1"/>
</dbReference>
<dbReference type="Proteomes" id="UP001150569">
    <property type="component" value="Unassembled WGS sequence"/>
</dbReference>
<dbReference type="CDD" id="cd00067">
    <property type="entry name" value="GAL4"/>
    <property type="match status" value="1"/>
</dbReference>
<evidence type="ECO:0000256" key="1">
    <source>
        <dbReference type="ARBA" id="ARBA00004123"/>
    </source>
</evidence>
<dbReference type="InterPro" id="IPR001138">
    <property type="entry name" value="Zn2Cys6_DnaBD"/>
</dbReference>
<organism evidence="8 9">
    <name type="scientific">Tieghemiomyces parasiticus</name>
    <dbReference type="NCBI Taxonomy" id="78921"/>
    <lineage>
        <taxon>Eukaryota</taxon>
        <taxon>Fungi</taxon>
        <taxon>Fungi incertae sedis</taxon>
        <taxon>Zoopagomycota</taxon>
        <taxon>Kickxellomycotina</taxon>
        <taxon>Dimargaritomycetes</taxon>
        <taxon>Dimargaritales</taxon>
        <taxon>Dimargaritaceae</taxon>
        <taxon>Tieghemiomyces</taxon>
    </lineage>
</organism>
<dbReference type="GO" id="GO:0008270">
    <property type="term" value="F:zinc ion binding"/>
    <property type="evidence" value="ECO:0007669"/>
    <property type="project" value="InterPro"/>
</dbReference>
<dbReference type="AlphaFoldDB" id="A0A9W8AAD8"/>
<evidence type="ECO:0000256" key="2">
    <source>
        <dbReference type="ARBA" id="ARBA00022723"/>
    </source>
</evidence>
<dbReference type="Pfam" id="PF00172">
    <property type="entry name" value="Zn_clus"/>
    <property type="match status" value="1"/>
</dbReference>
<dbReference type="Gene3D" id="4.10.240.10">
    <property type="entry name" value="Zn(2)-C6 fungal-type DNA-binding domain"/>
    <property type="match status" value="1"/>
</dbReference>
<comment type="subcellular location">
    <subcellularLocation>
        <location evidence="1">Nucleus</location>
    </subcellularLocation>
</comment>
<feature type="compositionally biased region" description="Pro residues" evidence="6">
    <location>
        <begin position="166"/>
        <end position="175"/>
    </location>
</feature>
<dbReference type="PROSITE" id="PS00463">
    <property type="entry name" value="ZN2_CY6_FUNGAL_1"/>
    <property type="match status" value="1"/>
</dbReference>
<evidence type="ECO:0000256" key="4">
    <source>
        <dbReference type="ARBA" id="ARBA00023163"/>
    </source>
</evidence>
<dbReference type="InterPro" id="IPR050815">
    <property type="entry name" value="TF_fung"/>
</dbReference>
<dbReference type="EMBL" id="JANBPT010000365">
    <property type="protein sequence ID" value="KAJ1922927.1"/>
    <property type="molecule type" value="Genomic_DNA"/>
</dbReference>